<dbReference type="Proteomes" id="UP000001075">
    <property type="component" value="Unassembled WGS sequence"/>
</dbReference>
<gene>
    <name evidence="1" type="ORF">I79_006789</name>
</gene>
<proteinExistence type="predicted"/>
<reference evidence="2" key="1">
    <citation type="journal article" date="2011" name="Nat. Biotechnol.">
        <title>The genomic sequence of the Chinese hamster ovary (CHO)-K1 cell line.</title>
        <authorList>
            <person name="Xu X."/>
            <person name="Nagarajan H."/>
            <person name="Lewis N.E."/>
            <person name="Pan S."/>
            <person name="Cai Z."/>
            <person name="Liu X."/>
            <person name="Chen W."/>
            <person name="Xie M."/>
            <person name="Wang W."/>
            <person name="Hammond S."/>
            <person name="Andersen M.R."/>
            <person name="Neff N."/>
            <person name="Passarelli B."/>
            <person name="Koh W."/>
            <person name="Fan H.C."/>
            <person name="Wang J."/>
            <person name="Gui Y."/>
            <person name="Lee K.H."/>
            <person name="Betenbaugh M.J."/>
            <person name="Quake S.R."/>
            <person name="Famili I."/>
            <person name="Palsson B.O."/>
            <person name="Wang J."/>
        </authorList>
    </citation>
    <scope>NUCLEOTIDE SEQUENCE [LARGE SCALE GENOMIC DNA]</scope>
    <source>
        <strain evidence="2">CHO K1 cell line</strain>
    </source>
</reference>
<sequence length="55" mass="5840">MGVAASFVHPLCSCGQTLPFISHCIGTPNGHYSRICRAELNAAPADITNQKKLAQ</sequence>
<organism evidence="1 2">
    <name type="scientific">Cricetulus griseus</name>
    <name type="common">Chinese hamster</name>
    <name type="synonym">Cricetulus barabensis griseus</name>
    <dbReference type="NCBI Taxonomy" id="10029"/>
    <lineage>
        <taxon>Eukaryota</taxon>
        <taxon>Metazoa</taxon>
        <taxon>Chordata</taxon>
        <taxon>Craniata</taxon>
        <taxon>Vertebrata</taxon>
        <taxon>Euteleostomi</taxon>
        <taxon>Mammalia</taxon>
        <taxon>Eutheria</taxon>
        <taxon>Euarchontoglires</taxon>
        <taxon>Glires</taxon>
        <taxon>Rodentia</taxon>
        <taxon>Myomorpha</taxon>
        <taxon>Muroidea</taxon>
        <taxon>Cricetidae</taxon>
        <taxon>Cricetinae</taxon>
        <taxon>Cricetulus</taxon>
    </lineage>
</organism>
<evidence type="ECO:0000313" key="1">
    <source>
        <dbReference type="EMBL" id="EGV97659.1"/>
    </source>
</evidence>
<dbReference type="AlphaFoldDB" id="G3H8S8"/>
<accession>G3H8S8</accession>
<evidence type="ECO:0000313" key="2">
    <source>
        <dbReference type="Proteomes" id="UP000001075"/>
    </source>
</evidence>
<dbReference type="EMBL" id="JH000219">
    <property type="protein sequence ID" value="EGV97659.1"/>
    <property type="molecule type" value="Genomic_DNA"/>
</dbReference>
<name>G3H8S8_CRIGR</name>
<protein>
    <submittedName>
        <fullName evidence="1">Uncharacterized protein</fullName>
    </submittedName>
</protein>
<dbReference type="InParanoid" id="G3H8S8"/>